<reference evidence="1" key="1">
    <citation type="submission" date="2023-06" db="EMBL/GenBank/DDBJ databases">
        <authorList>
            <person name="Zhang S."/>
        </authorList>
    </citation>
    <scope>NUCLEOTIDE SEQUENCE</scope>
    <source>
        <strain evidence="1">SG2303</strain>
    </source>
</reference>
<comment type="caution">
    <text evidence="1">The sequence shown here is derived from an EMBL/GenBank/DDBJ whole genome shotgun (WGS) entry which is preliminary data.</text>
</comment>
<dbReference type="InterPro" id="IPR048188">
    <property type="entry name" value="YmfL-like"/>
</dbReference>
<gene>
    <name evidence="1" type="ORF">QU481_12010</name>
</gene>
<evidence type="ECO:0000313" key="2">
    <source>
        <dbReference type="Proteomes" id="UP001168540"/>
    </source>
</evidence>
<keyword evidence="2" id="KW-1185">Reference proteome</keyword>
<sequence length="155" mass="17534">MEFSEDRVRSAYQAMCRAMRGGWAAMAAAMNTSKKSLENRVYENGGQSMYVQDAMLMQSLSGTTYFAEAVAAESGGVFIELPDIELIDRGEIQTIYMELVDEVGKLAHEWREATRDGKIDKKERARLEAIRQAICTKVTQMNHMTFKVFIECQEA</sequence>
<dbReference type="NCBIfam" id="NF041471">
    <property type="entry name" value="phage_reg_YmfL"/>
    <property type="match status" value="1"/>
</dbReference>
<dbReference type="InterPro" id="IPR009679">
    <property type="entry name" value="Phage_186_CII-like"/>
</dbReference>
<organism evidence="1 2">
    <name type="scientific">Crenobacter oryzisoli</name>
    <dbReference type="NCBI Taxonomy" id="3056844"/>
    <lineage>
        <taxon>Bacteria</taxon>
        <taxon>Pseudomonadati</taxon>
        <taxon>Pseudomonadota</taxon>
        <taxon>Betaproteobacteria</taxon>
        <taxon>Neisseriales</taxon>
        <taxon>Neisseriaceae</taxon>
        <taxon>Crenobacter</taxon>
    </lineage>
</organism>
<dbReference type="RefSeq" id="WP_289830251.1">
    <property type="nucleotide sequence ID" value="NZ_JAUEDK010000019.1"/>
</dbReference>
<dbReference type="Proteomes" id="UP001168540">
    <property type="component" value="Unassembled WGS sequence"/>
</dbReference>
<evidence type="ECO:0000313" key="1">
    <source>
        <dbReference type="EMBL" id="MDN0075617.1"/>
    </source>
</evidence>
<dbReference type="EMBL" id="JAUEDK010000019">
    <property type="protein sequence ID" value="MDN0075617.1"/>
    <property type="molecule type" value="Genomic_DNA"/>
</dbReference>
<accession>A0ABT7XP85</accession>
<proteinExistence type="predicted"/>
<dbReference type="Pfam" id="PF06892">
    <property type="entry name" value="Phage_CP76"/>
    <property type="match status" value="1"/>
</dbReference>
<protein>
    <submittedName>
        <fullName evidence="1">YmfL family putative regulatory protein</fullName>
    </submittedName>
</protein>
<name>A0ABT7XP85_9NEIS</name>